<organism evidence="2 3">
    <name type="scientific">Rhodococcoides trifolii</name>
    <dbReference type="NCBI Taxonomy" id="908250"/>
    <lineage>
        <taxon>Bacteria</taxon>
        <taxon>Bacillati</taxon>
        <taxon>Actinomycetota</taxon>
        <taxon>Actinomycetes</taxon>
        <taxon>Mycobacteriales</taxon>
        <taxon>Nocardiaceae</taxon>
        <taxon>Rhodococcoides</taxon>
    </lineage>
</organism>
<keyword evidence="3" id="KW-1185">Reference proteome</keyword>
<dbReference type="EMBL" id="BMCU01000002">
    <property type="protein sequence ID" value="GGG01583.1"/>
    <property type="molecule type" value="Genomic_DNA"/>
</dbReference>
<protein>
    <submittedName>
        <fullName evidence="2">Uncharacterized protein</fullName>
    </submittedName>
</protein>
<dbReference type="AlphaFoldDB" id="A0A917CY18"/>
<feature type="compositionally biased region" description="Low complexity" evidence="1">
    <location>
        <begin position="53"/>
        <end position="84"/>
    </location>
</feature>
<evidence type="ECO:0000313" key="3">
    <source>
        <dbReference type="Proteomes" id="UP000654257"/>
    </source>
</evidence>
<gene>
    <name evidence="2" type="ORF">GCM10007304_14480</name>
</gene>
<feature type="region of interest" description="Disordered" evidence="1">
    <location>
        <begin position="53"/>
        <end position="88"/>
    </location>
</feature>
<evidence type="ECO:0000313" key="2">
    <source>
        <dbReference type="EMBL" id="GGG01583.1"/>
    </source>
</evidence>
<evidence type="ECO:0000256" key="1">
    <source>
        <dbReference type="SAM" id="MobiDB-lite"/>
    </source>
</evidence>
<proteinExistence type="predicted"/>
<sequence length="258" mass="25822">MSFQSGAQGAPNYPHLQADYHEGQFKKMFTLRKAVVATAIGALAIVPLAACSSSDDSSTATTSSASSESSEAATTSAEPAPAAEVPSLTGRDTAVKLDAGFAEALTTLGLTPGTVGTATLVDGSLIFPITGGNVKYWTPGTVDPYVQGEILHNGSGFSLTAGGTTVELTNFDIDPGTSVLTGDVAVNGQSAATGAVLFDLDGRTLQPLATGPDNTAILTGTTVHISATAADLLNTTFNTTAVTPGLLVGVATITVNTA</sequence>
<name>A0A917CY18_9NOCA</name>
<comment type="caution">
    <text evidence="2">The sequence shown here is derived from an EMBL/GenBank/DDBJ whole genome shotgun (WGS) entry which is preliminary data.</text>
</comment>
<reference evidence="2" key="1">
    <citation type="journal article" date="2014" name="Int. J. Syst. Evol. Microbiol.">
        <title>Complete genome sequence of Corynebacterium casei LMG S-19264T (=DSM 44701T), isolated from a smear-ripened cheese.</title>
        <authorList>
            <consortium name="US DOE Joint Genome Institute (JGI-PGF)"/>
            <person name="Walter F."/>
            <person name="Albersmeier A."/>
            <person name="Kalinowski J."/>
            <person name="Ruckert C."/>
        </authorList>
    </citation>
    <scope>NUCLEOTIDE SEQUENCE</scope>
    <source>
        <strain evidence="2">CCM 7905</strain>
    </source>
</reference>
<dbReference type="Proteomes" id="UP000654257">
    <property type="component" value="Unassembled WGS sequence"/>
</dbReference>
<reference evidence="2" key="2">
    <citation type="submission" date="2020-09" db="EMBL/GenBank/DDBJ databases">
        <authorList>
            <person name="Sun Q."/>
            <person name="Sedlacek I."/>
        </authorList>
    </citation>
    <scope>NUCLEOTIDE SEQUENCE</scope>
    <source>
        <strain evidence="2">CCM 7905</strain>
    </source>
</reference>
<accession>A0A917CY18</accession>